<feature type="transmembrane region" description="Helical" evidence="6">
    <location>
        <begin position="118"/>
        <end position="140"/>
    </location>
</feature>
<sequence length="316" mass="34841">MVARGDQAKSEKSHSLAAQDAGDGAQEFDSEPEEEEEDPEAGHLLRGGRGSAPLPAEDRKPWRSRKSTSRLKDDDVERRKQRISEVLDSSGYWLAVMLVVLVDLGSFVWQVVFKETPLLRLLELMVSSLFIGEMFLRWYVREFSSPTSCIQIFDAVIVVTAFSLSVFSIHNPLLAGRSARLLLLVRGGSRISRAVTKSVASPSLSQRDPHAAEVELQPASKAVRSMSESVAPLCMVPSPALREALDAMVESSALSSRDLSGIQLALERCGDRSSHRPWPILAVDILARTRHKGPPTEPDLRSLLRGSRLHFPGKKL</sequence>
<evidence type="ECO:0000256" key="4">
    <source>
        <dbReference type="ARBA" id="ARBA00023136"/>
    </source>
</evidence>
<evidence type="ECO:0000313" key="7">
    <source>
        <dbReference type="EMBL" id="CAD9674837.1"/>
    </source>
</evidence>
<dbReference type="Gene3D" id="1.20.120.350">
    <property type="entry name" value="Voltage-gated potassium channels. Chain C"/>
    <property type="match status" value="1"/>
</dbReference>
<feature type="transmembrane region" description="Helical" evidence="6">
    <location>
        <begin position="152"/>
        <end position="170"/>
    </location>
</feature>
<dbReference type="AlphaFoldDB" id="A0A7S2WA63"/>
<reference evidence="7" key="1">
    <citation type="submission" date="2021-01" db="EMBL/GenBank/DDBJ databases">
        <authorList>
            <person name="Corre E."/>
            <person name="Pelletier E."/>
            <person name="Niang G."/>
            <person name="Scheremetjew M."/>
            <person name="Finn R."/>
            <person name="Kale V."/>
            <person name="Holt S."/>
            <person name="Cochrane G."/>
            <person name="Meng A."/>
            <person name="Brown T."/>
            <person name="Cohen L."/>
        </authorList>
    </citation>
    <scope>NUCLEOTIDE SEQUENCE</scope>
    <source>
        <strain evidence="7">CCMP1243</strain>
    </source>
</reference>
<keyword evidence="4 6" id="KW-0472">Membrane</keyword>
<protein>
    <recommendedName>
        <fullName evidence="8">Ion transport domain-containing protein</fullName>
    </recommendedName>
</protein>
<name>A0A7S2WA63_9STRA</name>
<dbReference type="InterPro" id="IPR027359">
    <property type="entry name" value="Volt_channel_dom_sf"/>
</dbReference>
<evidence type="ECO:0000256" key="1">
    <source>
        <dbReference type="ARBA" id="ARBA00004141"/>
    </source>
</evidence>
<evidence type="ECO:0000256" key="3">
    <source>
        <dbReference type="ARBA" id="ARBA00022989"/>
    </source>
</evidence>
<feature type="compositionally biased region" description="Acidic residues" evidence="5">
    <location>
        <begin position="26"/>
        <end position="39"/>
    </location>
</feature>
<dbReference type="EMBL" id="HBHJ01009043">
    <property type="protein sequence ID" value="CAD9674837.1"/>
    <property type="molecule type" value="Transcribed_RNA"/>
</dbReference>
<keyword evidence="2 6" id="KW-0812">Transmembrane</keyword>
<gene>
    <name evidence="7" type="ORF">RMAR1173_LOCUS5880</name>
</gene>
<evidence type="ECO:0000256" key="6">
    <source>
        <dbReference type="SAM" id="Phobius"/>
    </source>
</evidence>
<proteinExistence type="predicted"/>
<accession>A0A7S2WA63</accession>
<feature type="compositionally biased region" description="Basic and acidic residues" evidence="5">
    <location>
        <begin position="1"/>
        <end position="14"/>
    </location>
</feature>
<comment type="subcellular location">
    <subcellularLocation>
        <location evidence="1">Membrane</location>
        <topology evidence="1">Multi-pass membrane protein</topology>
    </subcellularLocation>
</comment>
<evidence type="ECO:0008006" key="8">
    <source>
        <dbReference type="Google" id="ProtNLM"/>
    </source>
</evidence>
<evidence type="ECO:0000256" key="5">
    <source>
        <dbReference type="SAM" id="MobiDB-lite"/>
    </source>
</evidence>
<keyword evidence="3 6" id="KW-1133">Transmembrane helix</keyword>
<organism evidence="7">
    <name type="scientific">Rhizochromulina marina</name>
    <dbReference type="NCBI Taxonomy" id="1034831"/>
    <lineage>
        <taxon>Eukaryota</taxon>
        <taxon>Sar</taxon>
        <taxon>Stramenopiles</taxon>
        <taxon>Ochrophyta</taxon>
        <taxon>Dictyochophyceae</taxon>
        <taxon>Rhizochromulinales</taxon>
        <taxon>Rhizochromulina</taxon>
    </lineage>
</organism>
<dbReference type="GO" id="GO:0016020">
    <property type="term" value="C:membrane"/>
    <property type="evidence" value="ECO:0007669"/>
    <property type="project" value="UniProtKB-SubCell"/>
</dbReference>
<feature type="region of interest" description="Disordered" evidence="5">
    <location>
        <begin position="1"/>
        <end position="74"/>
    </location>
</feature>
<feature type="transmembrane region" description="Helical" evidence="6">
    <location>
        <begin position="92"/>
        <end position="112"/>
    </location>
</feature>
<evidence type="ECO:0000256" key="2">
    <source>
        <dbReference type="ARBA" id="ARBA00022692"/>
    </source>
</evidence>